<dbReference type="GO" id="GO:0042025">
    <property type="term" value="C:host cell nucleus"/>
    <property type="evidence" value="ECO:0007669"/>
    <property type="project" value="UniProtKB-SubCell"/>
</dbReference>
<feature type="domain" description="Influenza RNA polymerase PB2 CAP binding" evidence="18">
    <location>
        <begin position="322"/>
        <end position="532"/>
    </location>
</feature>
<dbReference type="InterPro" id="IPR049115">
    <property type="entry name" value="Flu_PB2_C"/>
</dbReference>
<reference evidence="25 26" key="1">
    <citation type="submission" date="2013-10" db="EMBL/GenBank/DDBJ databases">
        <title>The NIAID Influenza Genome Sequencing Project.</title>
        <authorList>
            <person name="Wentworth D.E."/>
            <person name="Halpin R.A."/>
            <person name="Lin X."/>
            <person name="Zhou B."/>
            <person name="Bera J."/>
            <person name="Ransier A."/>
            <person name="Fedorova N."/>
            <person name="Tsitrin T."/>
            <person name="McLellan M."/>
            <person name="Stockwell T."/>
            <person name="Amedeo P."/>
            <person name="Appalla L."/>
            <person name="Bishop B."/>
            <person name="Edworthy P."/>
            <person name="Gupta N."/>
            <person name="Hoover J."/>
            <person name="Katzel D."/>
            <person name="Li K."/>
            <person name="Schobel S."/>
            <person name="Shrivastava S."/>
            <person name="Thovarai V."/>
            <person name="Wang S."/>
            <person name="Barr I."/>
            <person name="Dhanasekaran V."/>
            <person name="Deng Y.M."/>
            <person name="Hurt A."/>
            <person name="Komadina N."/>
            <person name="Smith G."/>
            <person name="Bao Y."/>
            <person name="Sanders R."/>
            <person name="Dernovoy D."/>
            <person name="Kiryutin B."/>
            <person name="Lipman D.J."/>
            <person name="Tatusova T."/>
        </authorList>
    </citation>
    <scope>NUCLEOTIDE SEQUENCE [LARGE SCALE GENOMIC DNA]</scope>
    <source>
        <strain evidence="25">B/Brisbane/40/2008</strain>
    </source>
</reference>
<evidence type="ECO:0000313" key="25">
    <source>
        <dbReference type="EMBL" id="AGX16455.1"/>
    </source>
</evidence>
<evidence type="ECO:0000256" key="6">
    <source>
        <dbReference type="ARBA" id="ARBA00022664"/>
    </source>
</evidence>
<dbReference type="GO" id="GO:0039657">
    <property type="term" value="P:symbiont-mediated suppression of host gene expression"/>
    <property type="evidence" value="ECO:0007669"/>
    <property type="project" value="UniProtKB-KW"/>
</dbReference>
<evidence type="ECO:0000256" key="10">
    <source>
        <dbReference type="ARBA" id="ARBA00022995"/>
    </source>
</evidence>
<evidence type="ECO:0000259" key="19">
    <source>
        <dbReference type="Pfam" id="PF20947"/>
    </source>
</evidence>
<keyword evidence="11 16" id="KW-0506">mRNA capping</keyword>
<evidence type="ECO:0000256" key="7">
    <source>
        <dbReference type="ARBA" id="ARBA00022715"/>
    </source>
</evidence>
<evidence type="ECO:0000256" key="17">
    <source>
        <dbReference type="RuleBase" id="RU361246"/>
    </source>
</evidence>
<name>U3RPJ1_9INFB</name>
<evidence type="ECO:0000256" key="14">
    <source>
        <dbReference type="ARBA" id="ARBA00023314"/>
    </source>
</evidence>
<evidence type="ECO:0000256" key="9">
    <source>
        <dbReference type="ARBA" id="ARBA00022844"/>
    </source>
</evidence>
<evidence type="ECO:0000259" key="24">
    <source>
        <dbReference type="Pfam" id="PF20952"/>
    </source>
</evidence>
<dbReference type="Pfam" id="PF20951">
    <property type="entry name" value="Flu_PB2_6th"/>
    <property type="match status" value="1"/>
</dbReference>
<dbReference type="InterPro" id="IPR037258">
    <property type="entry name" value="PDB2_C"/>
</dbReference>
<dbReference type="GO" id="GO:0003723">
    <property type="term" value="F:RNA binding"/>
    <property type="evidence" value="ECO:0007669"/>
    <property type="project" value="UniProtKB-UniRule"/>
</dbReference>
<keyword evidence="8 16" id="KW-1191">Eukaryotic host transcription shutoff by virus</keyword>
<proteinExistence type="inferred from homology"/>
<feature type="domain" description="Influenza RNA polymerase PB2 C-terminal" evidence="24">
    <location>
        <begin position="687"/>
        <end position="762"/>
    </location>
</feature>
<comment type="subcellular location">
    <subcellularLocation>
        <location evidence="1">Host mitochondrion</location>
    </subcellularLocation>
    <subcellularLocation>
        <location evidence="16 17">Virion</location>
    </subcellularLocation>
    <subcellularLocation>
        <location evidence="16 17">Host nucleus</location>
    </subcellularLocation>
</comment>
<feature type="short sequence motif" description="Nuclear localization signal" evidence="16">
    <location>
        <begin position="741"/>
        <end position="744"/>
    </location>
</feature>
<keyword evidence="14 16" id="KW-1195">Viral transcription</keyword>
<dbReference type="InterPro" id="IPR049110">
    <property type="entry name" value="Flu_PB2_2nd"/>
</dbReference>
<feature type="domain" description="Influenza RNA polymerase PB2 sixth" evidence="23">
    <location>
        <begin position="533"/>
        <end position="686"/>
    </location>
</feature>
<comment type="subunit">
    <text evidence="16">Influenza RNA polymerase is composed of three subunits: PB1, PB2 and PA. Interacts (via N-terminus) with PB1 (via C-terminus). Interacts with nucleoprotein NP (via N-terminus).</text>
</comment>
<evidence type="ECO:0000259" key="21">
    <source>
        <dbReference type="Pfam" id="PF20949"/>
    </source>
</evidence>
<dbReference type="GO" id="GO:0003968">
    <property type="term" value="F:RNA-directed RNA polymerase activity"/>
    <property type="evidence" value="ECO:0007669"/>
    <property type="project" value="UniProtKB-UniRule"/>
</dbReference>
<evidence type="ECO:0000256" key="3">
    <source>
        <dbReference type="ARBA" id="ARBA00014261"/>
    </source>
</evidence>
<dbReference type="Proteomes" id="UP000121339">
    <property type="component" value="Genome"/>
</dbReference>
<evidence type="ECO:0000256" key="12">
    <source>
        <dbReference type="ARBA" id="ARBA00023103"/>
    </source>
</evidence>
<evidence type="ECO:0000256" key="15">
    <source>
        <dbReference type="ARBA" id="ARBA00030401"/>
    </source>
</evidence>
<dbReference type="GO" id="GO:0039523">
    <property type="term" value="P:symbiont-mediated suppression of host mRNA transcription via inhibition of RNA polymerase II activity"/>
    <property type="evidence" value="ECO:0007669"/>
    <property type="project" value="UniProtKB-UniRule"/>
</dbReference>
<feature type="domain" description="Polymerase basic protein 2 helical" evidence="22">
    <location>
        <begin position="252"/>
        <end position="321"/>
    </location>
</feature>
<dbReference type="GO" id="GO:0075526">
    <property type="term" value="P:cap snatching"/>
    <property type="evidence" value="ECO:0007669"/>
    <property type="project" value="UniProtKB-UniRule"/>
</dbReference>
<keyword evidence="5 16" id="KW-0945">Host-virus interaction</keyword>
<dbReference type="GO" id="GO:0044423">
    <property type="term" value="C:virion component"/>
    <property type="evidence" value="ECO:0007669"/>
    <property type="project" value="UniProtKB-UniRule"/>
</dbReference>
<protein>
    <recommendedName>
        <fullName evidence="3 16">Polymerase basic protein 2</fullName>
    </recommendedName>
    <alternativeName>
        <fullName evidence="15 16">RNA-directed RNA polymerase subunit P3</fullName>
    </alternativeName>
</protein>
<gene>
    <name evidence="16 17 25" type="primary">PB2</name>
</gene>
<feature type="domain" description="Influenza RNA polymerase PB2 second" evidence="20">
    <location>
        <begin position="39"/>
        <end position="107"/>
    </location>
</feature>
<dbReference type="HAMAP" id="MF_04062">
    <property type="entry name" value="INV_PB2"/>
    <property type="match status" value="1"/>
</dbReference>
<dbReference type="GO" id="GO:0039694">
    <property type="term" value="P:viral RNA genome replication"/>
    <property type="evidence" value="ECO:0007669"/>
    <property type="project" value="InterPro"/>
</dbReference>
<accession>U3RPJ1</accession>
<keyword evidence="10 16" id="KW-1190">Host gene expression shutoff by virus</keyword>
<dbReference type="InterPro" id="IPR049111">
    <property type="entry name" value="Flu_PB2_middle"/>
</dbReference>
<keyword evidence="7 16" id="KW-1157">Cap snatching</keyword>
<evidence type="ECO:0000259" key="18">
    <source>
        <dbReference type="Pfam" id="PF00604"/>
    </source>
</evidence>
<reference evidence="25 26" key="2">
    <citation type="submission" date="2013-10" db="EMBL/GenBank/DDBJ databases">
        <authorList>
            <consortium name="The NIAID Influenza Genome Sequencing Consortium"/>
        </authorList>
    </citation>
    <scope>NUCLEOTIDE SEQUENCE [LARGE SCALE GENOMIC DNA]</scope>
    <source>
        <strain evidence="25">B/Brisbane/40/2008</strain>
    </source>
</reference>
<dbReference type="Pfam" id="PF20947">
    <property type="entry name" value="Flu_PB2_1st"/>
    <property type="match status" value="1"/>
</dbReference>
<dbReference type="EMBL" id="CY150776">
    <property type="protein sequence ID" value="AGX16455.1"/>
    <property type="molecule type" value="Viral_cRNA"/>
</dbReference>
<keyword evidence="6 16" id="KW-0507">mRNA processing</keyword>
<dbReference type="Pfam" id="PF20949">
    <property type="entry name" value="Flu_PB2_3rd"/>
    <property type="match status" value="1"/>
</dbReference>
<feature type="domain" description="Influenza RNA polymerase PB2 middle" evidence="21">
    <location>
        <begin position="108"/>
        <end position="250"/>
    </location>
</feature>
<dbReference type="GO" id="GO:0006370">
    <property type="term" value="P:7-methylguanosine mRNA capping"/>
    <property type="evidence" value="ECO:0007669"/>
    <property type="project" value="UniProtKB-UniRule"/>
</dbReference>
<dbReference type="Pfam" id="PF20952">
    <property type="entry name" value="Flu_PB2_7th"/>
    <property type="match status" value="1"/>
</dbReference>
<dbReference type="GO" id="GO:0033650">
    <property type="term" value="C:host cell mitochondrion"/>
    <property type="evidence" value="ECO:0007669"/>
    <property type="project" value="UniProtKB-SubCell"/>
</dbReference>
<feature type="domain" description="Influenza RNA polymerase PB2 N-terminal region" evidence="19">
    <location>
        <begin position="3"/>
        <end position="38"/>
    </location>
</feature>
<evidence type="ECO:0000256" key="11">
    <source>
        <dbReference type="ARBA" id="ARBA00023042"/>
    </source>
</evidence>
<dbReference type="Pfam" id="PF00604">
    <property type="entry name" value="Flu_PB2_5th"/>
    <property type="match status" value="1"/>
</dbReference>
<dbReference type="Pfam" id="PF20948">
    <property type="entry name" value="Flu_PB2_2nd"/>
    <property type="match status" value="1"/>
</dbReference>
<evidence type="ECO:0000256" key="2">
    <source>
        <dbReference type="ARBA" id="ARBA00008660"/>
    </source>
</evidence>
<dbReference type="InterPro" id="IPR049113">
    <property type="entry name" value="PB2_helical"/>
</dbReference>
<dbReference type="InterPro" id="IPR048298">
    <property type="entry name" value="Flu_PB2_CAP-bd"/>
</dbReference>
<evidence type="ECO:0000259" key="22">
    <source>
        <dbReference type="Pfam" id="PF20950"/>
    </source>
</evidence>
<evidence type="ECO:0000256" key="5">
    <source>
        <dbReference type="ARBA" id="ARBA00022581"/>
    </source>
</evidence>
<dbReference type="Pfam" id="PF20950">
    <property type="entry name" value="Flu_PB2_4th"/>
    <property type="match status" value="1"/>
</dbReference>
<keyword evidence="12 16" id="KW-1104">Inhibition of host RNA polymerase II by virus</keyword>
<dbReference type="InterPro" id="IPR001591">
    <property type="entry name" value="INV_PB2"/>
</dbReference>
<evidence type="ECO:0000259" key="20">
    <source>
        <dbReference type="Pfam" id="PF20948"/>
    </source>
</evidence>
<evidence type="ECO:0000259" key="23">
    <source>
        <dbReference type="Pfam" id="PF20951"/>
    </source>
</evidence>
<evidence type="ECO:0000256" key="16">
    <source>
        <dbReference type="HAMAP-Rule" id="MF_04062"/>
    </source>
</evidence>
<dbReference type="Gene3D" id="3.30.30.90">
    <property type="entry name" value="Polymerase Basic Protein 2, C-terminal domain"/>
    <property type="match status" value="1"/>
</dbReference>
<dbReference type="InterPro" id="IPR049114">
    <property type="entry name" value="Flu_PB2_6th"/>
</dbReference>
<dbReference type="InterPro" id="IPR049106">
    <property type="entry name" value="Flu_PB2_N"/>
</dbReference>
<keyword evidence="13 16" id="KW-1262">Eukaryotic host gene expression shutoff by virus</keyword>
<keyword evidence="4 16" id="KW-1048">Host nucleus</keyword>
<comment type="function">
    <text evidence="16">Plays an essential role in transcription initiation and cap-stealing mechanism, in which cellular capped pre-mRNAs are used to generate primers for viral transcription. Recognizes and binds a wide range of cap structures of target pre-RNAs which are subsequently cleaved after 10-13 nucleotides by the viral protein PA. Plays a role in the initiation of the viral genome replication and modulates the activity of the ribonucleoprotein (RNP) complex.</text>
</comment>
<comment type="similarity">
    <text evidence="2 16 17">Belongs to the influenza viruses PB2 family.</text>
</comment>
<dbReference type="GO" id="GO:0006351">
    <property type="term" value="P:DNA-templated transcription"/>
    <property type="evidence" value="ECO:0007669"/>
    <property type="project" value="UniProtKB-UniRule"/>
</dbReference>
<evidence type="ECO:0000256" key="1">
    <source>
        <dbReference type="ARBA" id="ARBA00004181"/>
    </source>
</evidence>
<sequence length="771" mass="88020">MTLAKIELLKQLLRDNEAKTVLKQTTVDQYNIIRKFNTSRIEKNPSLRMKWAMCSNFPLALTKGDMANRIPLEYKGIQLKTNAEDIGTKGQMCSIAAVTWWNTYGPIGDTEGFEKVYESFFLRKMRLDNATWGRITFGPVERVRKRVLLNPLTKEMPPDEASNVIMEILFPKEAGIPRESTWIHRELIKEKREKLKGTMITPIVLAYMLERELVARRRFLPVAGATSAEFIEMLHCLQGENWRQIYHPGGNKLTESRSQSMIVACRKIIRRSIVASNPLELAVEIANKTVIDTEPLKSCLTAIDGGDVACDIIRAALGLKIRQRQRFGRLELKRISGRGFKNDEEILIGNGTIQKIGIWDGEEEFHVRCGECRGILKKSKNENRKKLLINSAKKEDMKDLIILCMVFSQDTRMFQGVRGEINFLNRAGQLLSPMYQLQRYFLSRSNDLFDQWGYEESPKASELHGINELMNASDYTLKGVVVTKNVIDDFSSTETEKVSITKNLSLIKRTGEVIMGANDVSELESQAQLMITYDTPKMWEMGTTKELVQNTYQWVLKNLVTLKAQFLLGKEDMFQWDAFEAFESIIPQKMAGQYSGFARAVLKQMRDQEVMKTDQFIKLLPFCFSPPKLRSNGEPYQFLRLVLKGGGENFIEVRKGSPLFSYNPQTEVLTICGRMMSLKGKIEDEERNRSMGNAVLAGFLVSGKYDPDLGDFKTIEELEKLKPGEKANILLYQGKPVKVVKRKRYSALSNDISQGIKRQRMTVESMGWALS</sequence>
<keyword evidence="9 16" id="KW-0946">Virion</keyword>
<dbReference type="SUPFAM" id="SSF160453">
    <property type="entry name" value="PB2 C-terminal domain-like"/>
    <property type="match status" value="1"/>
</dbReference>
<evidence type="ECO:0000256" key="13">
    <source>
        <dbReference type="ARBA" id="ARBA00023247"/>
    </source>
</evidence>
<evidence type="ECO:0000313" key="26">
    <source>
        <dbReference type="Proteomes" id="UP000121339"/>
    </source>
</evidence>
<evidence type="ECO:0000256" key="4">
    <source>
        <dbReference type="ARBA" id="ARBA00022562"/>
    </source>
</evidence>
<evidence type="ECO:0000256" key="8">
    <source>
        <dbReference type="ARBA" id="ARBA00022731"/>
    </source>
</evidence>
<organism evidence="25 26">
    <name type="scientific">Influenza B virus</name>
    <name type="common">B/Brisbane/40/2008</name>
    <dbReference type="NCBI Taxonomy" id="1296754"/>
    <lineage>
        <taxon>Viruses</taxon>
        <taxon>Riboviria</taxon>
        <taxon>Orthornavirae</taxon>
        <taxon>Negarnaviricota</taxon>
        <taxon>Polyploviricotina</taxon>
        <taxon>Insthoviricetes</taxon>
        <taxon>Articulavirales</taxon>
        <taxon>Orthomyxoviridae</taxon>
        <taxon>Betainfluenzavirus</taxon>
        <taxon>Betainfluenzavirus influenzae</taxon>
        <taxon>Influenza B virus</taxon>
    </lineage>
</organism>